<accession>U5CPC7</accession>
<name>U5CPC7_CALSX</name>
<proteinExistence type="predicted"/>
<gene>
    <name evidence="1" type="ORF">O163_14070</name>
</gene>
<comment type="caution">
    <text evidence="1">The sequence shown here is derived from an EMBL/GenBank/DDBJ whole genome shotgun (WGS) entry which is preliminary data.</text>
</comment>
<sequence>MKKLVPTVNIKNSLFIPPLKFKGLFKYYKIFKIKLVNFRAKVSFLEAKMYFSPNIYHSYHLIKNGQIFFCPYR</sequence>
<dbReference type="PATRIC" id="fig|1388761.3.peg.2812"/>
<organism evidence="1 2">
    <name type="scientific">Caldanaerobacter subterraneus subsp. yonseiensis KB-1</name>
    <dbReference type="NCBI Taxonomy" id="1388761"/>
    <lineage>
        <taxon>Bacteria</taxon>
        <taxon>Bacillati</taxon>
        <taxon>Bacillota</taxon>
        <taxon>Clostridia</taxon>
        <taxon>Thermoanaerobacterales</taxon>
        <taxon>Thermoanaerobacteraceae</taxon>
        <taxon>Caldanaerobacter</taxon>
    </lineage>
</organism>
<evidence type="ECO:0000313" key="1">
    <source>
        <dbReference type="EMBL" id="ERM90806.1"/>
    </source>
</evidence>
<dbReference type="EMBL" id="AXDC01000056">
    <property type="protein sequence ID" value="ERM90806.1"/>
    <property type="molecule type" value="Genomic_DNA"/>
</dbReference>
<evidence type="ECO:0000313" key="2">
    <source>
        <dbReference type="Proteomes" id="UP000016856"/>
    </source>
</evidence>
<reference evidence="1 2" key="1">
    <citation type="journal article" date="2013" name="Genome Announc.">
        <title>Draft Genome Sequence of an Anaerobic and Extremophilic Bacterium, Caldanaerobacter yonseiensis, Isolated from a Geothermal Hot Stream.</title>
        <authorList>
            <person name="Lee S.J."/>
            <person name="Lee Y.J."/>
            <person name="Park G.S."/>
            <person name="Kim B.C."/>
            <person name="Lee S.J."/>
            <person name="Shin J.H."/>
            <person name="Lee D.W."/>
        </authorList>
    </citation>
    <scope>NUCLEOTIDE SEQUENCE [LARGE SCALE GENOMIC DNA]</scope>
    <source>
        <strain evidence="1 2">KB-1</strain>
    </source>
</reference>
<dbReference type="Proteomes" id="UP000016856">
    <property type="component" value="Unassembled WGS sequence"/>
</dbReference>
<dbReference type="AlphaFoldDB" id="U5CPC7"/>
<protein>
    <submittedName>
        <fullName evidence="1">Uncharacterized protein</fullName>
    </submittedName>
</protein>